<proteinExistence type="evidence at transcript level"/>
<feature type="domain" description="Protein kinase" evidence="2">
    <location>
        <begin position="34"/>
        <end position="316"/>
    </location>
</feature>
<dbReference type="GO" id="GO:0004672">
    <property type="term" value="F:protein kinase activity"/>
    <property type="evidence" value="ECO:0007669"/>
    <property type="project" value="InterPro"/>
</dbReference>
<dbReference type="InterPro" id="IPR000719">
    <property type="entry name" value="Prot_kinase_dom"/>
</dbReference>
<dbReference type="InterPro" id="IPR011009">
    <property type="entry name" value="Kinase-like_dom_sf"/>
</dbReference>
<dbReference type="Pfam" id="PF00069">
    <property type="entry name" value="Pkinase"/>
    <property type="match status" value="1"/>
</dbReference>
<dbReference type="GO" id="GO:0005524">
    <property type="term" value="F:ATP binding"/>
    <property type="evidence" value="ECO:0007669"/>
    <property type="project" value="InterPro"/>
</dbReference>
<dbReference type="EMBL" id="GBGD01000481">
    <property type="protein sequence ID" value="JAC88408.1"/>
    <property type="molecule type" value="mRNA"/>
</dbReference>
<dbReference type="PANTHER" id="PTHR12984:SF6">
    <property type="entry name" value="SCY1-LIKE PROTEIN 2"/>
    <property type="match status" value="1"/>
</dbReference>
<evidence type="ECO:0000313" key="3">
    <source>
        <dbReference type="EMBL" id="JAC88408.1"/>
    </source>
</evidence>
<reference evidence="3" key="1">
    <citation type="journal article" date="2015" name="J. Med. Entomol.">
        <title>A Deep Insight Into the Sialotranscriptome of the Chagas Disease Vector, Panstrongylus megistus (Hemiptera: Heteroptera).</title>
        <authorList>
            <person name="Ribeiro J.M."/>
            <person name="Schwarz A."/>
            <person name="Francischetti I.M."/>
        </authorList>
    </citation>
    <scope>NUCLEOTIDE SEQUENCE</scope>
    <source>
        <tissue evidence="3">Salivary glands</tissue>
    </source>
</reference>
<dbReference type="CDD" id="cd14011">
    <property type="entry name" value="PK_SCY1_like"/>
    <property type="match status" value="1"/>
</dbReference>
<dbReference type="Gene3D" id="1.10.510.10">
    <property type="entry name" value="Transferase(Phosphotransferase) domain 1"/>
    <property type="match status" value="1"/>
</dbReference>
<dbReference type="InterPro" id="IPR016024">
    <property type="entry name" value="ARM-type_fold"/>
</dbReference>
<accession>A0A069DWJ5</accession>
<protein>
    <recommendedName>
        <fullName evidence="2">Protein kinase domain-containing protein</fullName>
    </recommendedName>
</protein>
<dbReference type="PROSITE" id="PS50011">
    <property type="entry name" value="PROTEIN_KINASE_DOM"/>
    <property type="match status" value="1"/>
</dbReference>
<sequence>MEVLNRFCNTVSSTVSQLQGVLPGNPVTREYEVTKHIASAGPGLLWKIYSGYKKSTKQAASIFVFEKRQVVPQDRDILIETLKRGVAQLTKLRHPQILVVQHPLEESRDCLAFATEPVFSSLANILGKTDNLPQNNDILNGYKLFDVEIKYGLMQIGEGLAFLHKDAKIVHHNLCPSSIIINDQGAWKIFGFDFAVQNSSTDSMPIWSCQEEDCGSSYPHALAHPHQDYLAPECFSNDNKTLGPPSDIYSLGALIYALYNEGRSPFNGDRRLARLKNSELNLSKVADGLRQLVKMMLHPSPELRPDEHEFLKTSFFEDVGVKALNYLDSLFQWDNKQKSHFYKGLPQILGQLPQRVCLYRVVPCLSKEFVNPMMVPFVLPSVFVIAENCNKQEFISHILPHLKAVITIQEPIQVLLIFMQRMELMLKMTPSEDVKSDVLPLLYRALESDSQDIQELCLSVLPTFAELIEYPAMKNALLPRIKRLCISTSFVSVRVNCLVCIGKLLDYLDKWLVMDEVLPFLPQIPSKEPAVLMGILGIYKLVLNHKKMSMSKEIMAQKVIPFLMPLCVENFLTLNQFNALISVVKEMVSKVEQEHRVKLEQLHEQQQTLDTSLPAAKIIAPPVQPSVNSLNDLLTLEKTTTIPATTSVNSPSLQVKQLTFEEKKRLIREEDATKQMMSGPQTLTPSPAPTAIQKTTIKDLTANLLDTNKFTMNNGISQSGNNPNIQTTISGNIGNIGIKSGIMGTGPNSYGRGRNIVGGVDAFNGNSTMLNSFRSNSSTSESLNSIVNTNQVNWTSWPSPPVLQPASKLMPNIQSNTVTKQLSKDEINDLLS</sequence>
<organism evidence="3">
    <name type="scientific">Panstrongylus megistus</name>
    <dbReference type="NCBI Taxonomy" id="65343"/>
    <lineage>
        <taxon>Eukaryota</taxon>
        <taxon>Metazoa</taxon>
        <taxon>Ecdysozoa</taxon>
        <taxon>Arthropoda</taxon>
        <taxon>Hexapoda</taxon>
        <taxon>Insecta</taxon>
        <taxon>Pterygota</taxon>
        <taxon>Neoptera</taxon>
        <taxon>Paraneoptera</taxon>
        <taxon>Hemiptera</taxon>
        <taxon>Heteroptera</taxon>
        <taxon>Panheteroptera</taxon>
        <taxon>Cimicomorpha</taxon>
        <taxon>Reduviidae</taxon>
        <taxon>Triatominae</taxon>
        <taxon>Panstrongylus</taxon>
    </lineage>
</organism>
<dbReference type="PANTHER" id="PTHR12984">
    <property type="entry name" value="SCY1-RELATED S/T PROTEIN KINASE-LIKE"/>
    <property type="match status" value="1"/>
</dbReference>
<dbReference type="AlphaFoldDB" id="A0A069DWJ5"/>
<dbReference type="Gene3D" id="3.30.200.20">
    <property type="entry name" value="Phosphorylase Kinase, domain 1"/>
    <property type="match status" value="1"/>
</dbReference>
<dbReference type="SUPFAM" id="SSF48371">
    <property type="entry name" value="ARM repeat"/>
    <property type="match status" value="1"/>
</dbReference>
<evidence type="ECO:0000259" key="2">
    <source>
        <dbReference type="PROSITE" id="PS50011"/>
    </source>
</evidence>
<dbReference type="SMART" id="SM00220">
    <property type="entry name" value="S_TKc"/>
    <property type="match status" value="1"/>
</dbReference>
<dbReference type="FunFam" id="3.30.200.20:FF:000179">
    <property type="entry name" value="SCY1 like pseudokinase 2"/>
    <property type="match status" value="1"/>
</dbReference>
<dbReference type="InterPro" id="IPR051177">
    <property type="entry name" value="CIK-Related_Protein"/>
</dbReference>
<evidence type="ECO:0000256" key="1">
    <source>
        <dbReference type="ARBA" id="ARBA00038349"/>
    </source>
</evidence>
<dbReference type="SUPFAM" id="SSF56112">
    <property type="entry name" value="Protein kinase-like (PK-like)"/>
    <property type="match status" value="1"/>
</dbReference>
<dbReference type="FunFam" id="1.25.10.10:FF:000189">
    <property type="entry name" value="SCY1-like pseudokinase 2"/>
    <property type="match status" value="1"/>
</dbReference>
<dbReference type="InterPro" id="IPR011989">
    <property type="entry name" value="ARM-like"/>
</dbReference>
<dbReference type="Gene3D" id="1.25.10.10">
    <property type="entry name" value="Leucine-rich Repeat Variant"/>
    <property type="match status" value="1"/>
</dbReference>
<comment type="similarity">
    <text evidence="1">Belongs to the protein kinase superfamily.</text>
</comment>
<name>A0A069DWJ5_9HEMI</name>